<keyword evidence="5" id="KW-0547">Nucleotide-binding</keyword>
<dbReference type="Proteomes" id="UP001225378">
    <property type="component" value="Chromosome"/>
</dbReference>
<dbReference type="GO" id="GO:0008047">
    <property type="term" value="F:enzyme activator activity"/>
    <property type="evidence" value="ECO:0007669"/>
    <property type="project" value="TreeGrafter"/>
</dbReference>
<dbReference type="InterPro" id="IPR008921">
    <property type="entry name" value="DNA_pol3_clamp-load_cplx_C"/>
</dbReference>
<dbReference type="PANTHER" id="PTHR13779">
    <property type="entry name" value="WERNER HELICASE-INTERACTING PROTEIN 1 FAMILY MEMBER"/>
    <property type="match status" value="1"/>
</dbReference>
<organism evidence="8 9">
    <name type="scientific">Methylomarinum roseum</name>
    <dbReference type="NCBI Taxonomy" id="3067653"/>
    <lineage>
        <taxon>Bacteria</taxon>
        <taxon>Pseudomonadati</taxon>
        <taxon>Pseudomonadota</taxon>
        <taxon>Gammaproteobacteria</taxon>
        <taxon>Methylococcales</taxon>
        <taxon>Methylococcaceae</taxon>
        <taxon>Methylomarinum</taxon>
    </lineage>
</organism>
<comment type="similarity">
    <text evidence="2">Belongs to the AAA ATPase family. RarA/MGS1/WRNIP1 subfamily.</text>
</comment>
<dbReference type="FunFam" id="1.10.8.60:FF:000029">
    <property type="entry name" value="Replication-associated recombination protein A"/>
    <property type="match status" value="1"/>
</dbReference>
<evidence type="ECO:0000256" key="6">
    <source>
        <dbReference type="ARBA" id="ARBA00022840"/>
    </source>
</evidence>
<dbReference type="InterPro" id="IPR003593">
    <property type="entry name" value="AAA+_ATPase"/>
</dbReference>
<dbReference type="GO" id="GO:0003677">
    <property type="term" value="F:DNA binding"/>
    <property type="evidence" value="ECO:0007669"/>
    <property type="project" value="InterPro"/>
</dbReference>
<keyword evidence="4" id="KW-0235">DNA replication</keyword>
<dbReference type="Gene3D" id="3.40.50.300">
    <property type="entry name" value="P-loop containing nucleotide triphosphate hydrolases"/>
    <property type="match status" value="1"/>
</dbReference>
<dbReference type="InterPro" id="IPR027417">
    <property type="entry name" value="P-loop_NTPase"/>
</dbReference>
<dbReference type="CDD" id="cd18139">
    <property type="entry name" value="HLD_clamp_RarA"/>
    <property type="match status" value="1"/>
</dbReference>
<dbReference type="Gene3D" id="1.20.272.10">
    <property type="match status" value="1"/>
</dbReference>
<comment type="function">
    <text evidence="1">DNA-dependent ATPase that plays important roles in cellular responses to stalled DNA replication processes.</text>
</comment>
<name>A0AAU7NZD7_9GAMM</name>
<dbReference type="GO" id="GO:0000731">
    <property type="term" value="P:DNA synthesis involved in DNA repair"/>
    <property type="evidence" value="ECO:0007669"/>
    <property type="project" value="TreeGrafter"/>
</dbReference>
<dbReference type="EMBL" id="CP157743">
    <property type="protein sequence ID" value="XBS22450.1"/>
    <property type="molecule type" value="Genomic_DNA"/>
</dbReference>
<dbReference type="Gene3D" id="1.10.3710.10">
    <property type="entry name" value="DNA polymerase III clamp loader subunits, C-terminal domain"/>
    <property type="match status" value="1"/>
</dbReference>
<dbReference type="GO" id="GO:0017116">
    <property type="term" value="F:single-stranded DNA helicase activity"/>
    <property type="evidence" value="ECO:0007669"/>
    <property type="project" value="TreeGrafter"/>
</dbReference>
<dbReference type="SMART" id="SM00382">
    <property type="entry name" value="AAA"/>
    <property type="match status" value="1"/>
</dbReference>
<dbReference type="KEGG" id="mech:Q9L42_010070"/>
<evidence type="ECO:0000259" key="7">
    <source>
        <dbReference type="SMART" id="SM00382"/>
    </source>
</evidence>
<gene>
    <name evidence="8" type="ORF">Q9L42_010070</name>
</gene>
<dbReference type="CDD" id="cd00009">
    <property type="entry name" value="AAA"/>
    <property type="match status" value="1"/>
</dbReference>
<evidence type="ECO:0000256" key="2">
    <source>
        <dbReference type="ARBA" id="ARBA00008959"/>
    </source>
</evidence>
<dbReference type="FunFam" id="1.20.272.10:FF:000001">
    <property type="entry name" value="Putative AAA family ATPase"/>
    <property type="match status" value="1"/>
</dbReference>
<protein>
    <recommendedName>
        <fullName evidence="3">Replication-associated recombination protein A</fullName>
    </recommendedName>
</protein>
<dbReference type="RefSeq" id="WP_305908566.1">
    <property type="nucleotide sequence ID" value="NZ_CP157743.1"/>
</dbReference>
<dbReference type="InterPro" id="IPR003959">
    <property type="entry name" value="ATPase_AAA_core"/>
</dbReference>
<dbReference type="GO" id="GO:0005524">
    <property type="term" value="F:ATP binding"/>
    <property type="evidence" value="ECO:0007669"/>
    <property type="project" value="UniProtKB-KW"/>
</dbReference>
<evidence type="ECO:0000256" key="1">
    <source>
        <dbReference type="ARBA" id="ARBA00002393"/>
    </source>
</evidence>
<dbReference type="InterPro" id="IPR021886">
    <property type="entry name" value="MgsA_C"/>
</dbReference>
<evidence type="ECO:0000313" key="9">
    <source>
        <dbReference type="Proteomes" id="UP001225378"/>
    </source>
</evidence>
<reference evidence="8 9" key="1">
    <citation type="journal article" date="2024" name="Microbiology">
        <title>Methylomarinum rosea sp. nov., a novel halophilic methanotrophic bacterium from the hypersaline Lake Elton.</title>
        <authorList>
            <person name="Suleimanov R.Z."/>
            <person name="Oshkin I.Y."/>
            <person name="Danilova O.V."/>
            <person name="Suzina N.E."/>
            <person name="Dedysh S.N."/>
        </authorList>
    </citation>
    <scope>NUCLEOTIDE SEQUENCE [LARGE SCALE GENOMIC DNA]</scope>
    <source>
        <strain evidence="8 9">Ch1-1</strain>
    </source>
</reference>
<dbReference type="Pfam" id="PF12002">
    <property type="entry name" value="MgsA_C"/>
    <property type="match status" value="1"/>
</dbReference>
<dbReference type="InterPro" id="IPR051314">
    <property type="entry name" value="AAA_ATPase_RarA/MGS1/WRNIP1"/>
</dbReference>
<dbReference type="Pfam" id="PF00004">
    <property type="entry name" value="AAA"/>
    <property type="match status" value="1"/>
</dbReference>
<evidence type="ECO:0000256" key="5">
    <source>
        <dbReference type="ARBA" id="ARBA00022741"/>
    </source>
</evidence>
<dbReference type="GO" id="GO:0016887">
    <property type="term" value="F:ATP hydrolysis activity"/>
    <property type="evidence" value="ECO:0007669"/>
    <property type="project" value="InterPro"/>
</dbReference>
<dbReference type="FunFam" id="3.40.50.300:FF:000137">
    <property type="entry name" value="Replication-associated recombination protein A"/>
    <property type="match status" value="1"/>
</dbReference>
<evidence type="ECO:0000256" key="4">
    <source>
        <dbReference type="ARBA" id="ARBA00022705"/>
    </source>
</evidence>
<dbReference type="AlphaFoldDB" id="A0AAU7NZD7"/>
<keyword evidence="6" id="KW-0067">ATP-binding</keyword>
<feature type="domain" description="AAA+ ATPase" evidence="7">
    <location>
        <begin position="48"/>
        <end position="165"/>
    </location>
</feature>
<dbReference type="SUPFAM" id="SSF52540">
    <property type="entry name" value="P-loop containing nucleoside triphosphate hydrolases"/>
    <property type="match status" value="1"/>
</dbReference>
<proteinExistence type="inferred from homology"/>
<sequence>MNDLFSAPADDFAPLASRMRPGNIDEFIGQEHLLGPGKSLRVSIENGNLHSLIFWGPPGVGKTTLAKIIAQSSRSHLIELSAVLAGVKEIRAAVNDAKNLKATRGIDTILFIDEIHRFSKSQQDSLLAPIEDGSIMLFGATTENPSFELNNALLSRLRVYVLRSLEFGSLKGLLKNALNDPQRGLGQKKLVVDDDILDLIAKAADGDARRCLNILQICADLCELKDGQETITVNVLEEVLQGQLNRFDKRGDMFYDQISALHKSVRGTNPDGALYWFARMIDGGCDPLYIARRVVRMASEDIGNADPRGLQVALDACRAYERLGSPEGELALAQAVAYLACAPKSNAVYAAYKAALADAKASGSLDVPAHLKNAPTKLMKELGHGKDYRYAHNEQDAYAAGETYLPDPLRDRQYYFPVERGLEIKIKQKLDALHQKDARFRGDKQK</sequence>
<accession>A0AAU7NZD7</accession>
<dbReference type="SUPFAM" id="SSF48019">
    <property type="entry name" value="post-AAA+ oligomerization domain-like"/>
    <property type="match status" value="1"/>
</dbReference>
<dbReference type="InterPro" id="IPR032423">
    <property type="entry name" value="AAA_assoc_2"/>
</dbReference>
<evidence type="ECO:0000256" key="3">
    <source>
        <dbReference type="ARBA" id="ARBA00020776"/>
    </source>
</evidence>
<dbReference type="PANTHER" id="PTHR13779:SF7">
    <property type="entry name" value="ATPASE WRNIP1"/>
    <property type="match status" value="1"/>
</dbReference>
<dbReference type="Pfam" id="PF16193">
    <property type="entry name" value="AAA_assoc_2"/>
    <property type="match status" value="1"/>
</dbReference>
<keyword evidence="9" id="KW-1185">Reference proteome</keyword>
<dbReference type="GO" id="GO:0006261">
    <property type="term" value="P:DNA-templated DNA replication"/>
    <property type="evidence" value="ECO:0007669"/>
    <property type="project" value="TreeGrafter"/>
</dbReference>
<evidence type="ECO:0000313" key="8">
    <source>
        <dbReference type="EMBL" id="XBS22450.1"/>
    </source>
</evidence>
<dbReference type="Gene3D" id="1.10.8.60">
    <property type="match status" value="1"/>
</dbReference>